<dbReference type="EMBL" id="BARS01042090">
    <property type="protein sequence ID" value="GAG39333.1"/>
    <property type="molecule type" value="Genomic_DNA"/>
</dbReference>
<comment type="caution">
    <text evidence="1">The sequence shown here is derived from an EMBL/GenBank/DDBJ whole genome shotgun (WGS) entry which is preliminary data.</text>
</comment>
<dbReference type="AlphaFoldDB" id="X0XRP1"/>
<name>X0XRP1_9ZZZZ</name>
<organism evidence="1">
    <name type="scientific">marine sediment metagenome</name>
    <dbReference type="NCBI Taxonomy" id="412755"/>
    <lineage>
        <taxon>unclassified sequences</taxon>
        <taxon>metagenomes</taxon>
        <taxon>ecological metagenomes</taxon>
    </lineage>
</organism>
<feature type="non-terminal residue" evidence="1">
    <location>
        <position position="1"/>
    </location>
</feature>
<proteinExistence type="predicted"/>
<accession>X0XRP1</accession>
<gene>
    <name evidence="1" type="ORF">S01H1_63916</name>
</gene>
<sequence>YPPDEYVYDAANQQIYFKFSQAVFKGENRTWQFRLYYYNPADASNTVNKILEEILEGNPWSIDGGLGFGPADHDLKDIKGFDAAGLVSDAYGHWYAAGTTKKFRTVVVDKLDGPILDVYDEFRDAGMLPRNYRQWLNPIDRKVYGRYMIQDNAAAITLDRIIDDNIPFTLEGMAGRVETHSQAITPINYALGKIPVAVNVPAGYATRSHTVPPGNAVVDGKAKTALQIYRTGQPLSYPPTPSGANCVVIDLG</sequence>
<evidence type="ECO:0000313" key="1">
    <source>
        <dbReference type="EMBL" id="GAG39333.1"/>
    </source>
</evidence>
<feature type="non-terminal residue" evidence="1">
    <location>
        <position position="252"/>
    </location>
</feature>
<protein>
    <submittedName>
        <fullName evidence="1">Uncharacterized protein</fullName>
    </submittedName>
</protein>
<reference evidence="1" key="1">
    <citation type="journal article" date="2014" name="Front. Microbiol.">
        <title>High frequency of phylogenetically diverse reductive dehalogenase-homologous genes in deep subseafloor sedimentary metagenomes.</title>
        <authorList>
            <person name="Kawai M."/>
            <person name="Futagami T."/>
            <person name="Toyoda A."/>
            <person name="Takaki Y."/>
            <person name="Nishi S."/>
            <person name="Hori S."/>
            <person name="Arai W."/>
            <person name="Tsubouchi T."/>
            <person name="Morono Y."/>
            <person name="Uchiyama I."/>
            <person name="Ito T."/>
            <person name="Fujiyama A."/>
            <person name="Inagaki F."/>
            <person name="Takami H."/>
        </authorList>
    </citation>
    <scope>NUCLEOTIDE SEQUENCE</scope>
    <source>
        <strain evidence="1">Expedition CK06-06</strain>
    </source>
</reference>